<accession>A0A5C8PN04</accession>
<feature type="DNA-binding region" description="H-T-H motif" evidence="4">
    <location>
        <begin position="57"/>
        <end position="76"/>
    </location>
</feature>
<dbReference type="Proteomes" id="UP000321638">
    <property type="component" value="Unassembled WGS sequence"/>
</dbReference>
<organism evidence="7 8">
    <name type="scientific">Vineibacter terrae</name>
    <dbReference type="NCBI Taxonomy" id="2586908"/>
    <lineage>
        <taxon>Bacteria</taxon>
        <taxon>Pseudomonadati</taxon>
        <taxon>Pseudomonadota</taxon>
        <taxon>Alphaproteobacteria</taxon>
        <taxon>Hyphomicrobiales</taxon>
        <taxon>Vineibacter</taxon>
    </lineage>
</organism>
<evidence type="ECO:0000256" key="2">
    <source>
        <dbReference type="ARBA" id="ARBA00023125"/>
    </source>
</evidence>
<evidence type="ECO:0000259" key="6">
    <source>
        <dbReference type="PROSITE" id="PS50977"/>
    </source>
</evidence>
<feature type="region of interest" description="Disordered" evidence="5">
    <location>
        <begin position="1"/>
        <end position="31"/>
    </location>
</feature>
<dbReference type="Pfam" id="PF17932">
    <property type="entry name" value="TetR_C_24"/>
    <property type="match status" value="1"/>
</dbReference>
<dbReference type="PANTHER" id="PTHR30055:SF234">
    <property type="entry name" value="HTH-TYPE TRANSCRIPTIONAL REGULATOR BETI"/>
    <property type="match status" value="1"/>
</dbReference>
<keyword evidence="2 4" id="KW-0238">DNA-binding</keyword>
<keyword evidence="3" id="KW-0804">Transcription</keyword>
<name>A0A5C8PN04_9HYPH</name>
<gene>
    <name evidence="7" type="ORF">FHP25_14265</name>
</gene>
<dbReference type="GO" id="GO:0000976">
    <property type="term" value="F:transcription cis-regulatory region binding"/>
    <property type="evidence" value="ECO:0007669"/>
    <property type="project" value="TreeGrafter"/>
</dbReference>
<dbReference type="InterPro" id="IPR050109">
    <property type="entry name" value="HTH-type_TetR-like_transc_reg"/>
</dbReference>
<protein>
    <submittedName>
        <fullName evidence="7">TetR/AcrR family transcriptional regulator</fullName>
    </submittedName>
</protein>
<feature type="domain" description="HTH tetR-type" evidence="6">
    <location>
        <begin position="34"/>
        <end position="94"/>
    </location>
</feature>
<dbReference type="GO" id="GO:0003700">
    <property type="term" value="F:DNA-binding transcription factor activity"/>
    <property type="evidence" value="ECO:0007669"/>
    <property type="project" value="TreeGrafter"/>
</dbReference>
<dbReference type="SUPFAM" id="SSF48498">
    <property type="entry name" value="Tetracyclin repressor-like, C-terminal domain"/>
    <property type="match status" value="1"/>
</dbReference>
<dbReference type="Pfam" id="PF00440">
    <property type="entry name" value="TetR_N"/>
    <property type="match status" value="1"/>
</dbReference>
<dbReference type="Gene3D" id="1.10.10.60">
    <property type="entry name" value="Homeodomain-like"/>
    <property type="match status" value="1"/>
</dbReference>
<evidence type="ECO:0000256" key="5">
    <source>
        <dbReference type="SAM" id="MobiDB-lite"/>
    </source>
</evidence>
<dbReference type="InterPro" id="IPR009057">
    <property type="entry name" value="Homeodomain-like_sf"/>
</dbReference>
<proteinExistence type="predicted"/>
<feature type="compositionally biased region" description="Basic residues" evidence="5">
    <location>
        <begin position="1"/>
        <end position="11"/>
    </location>
</feature>
<dbReference type="PANTHER" id="PTHR30055">
    <property type="entry name" value="HTH-TYPE TRANSCRIPTIONAL REGULATOR RUTR"/>
    <property type="match status" value="1"/>
</dbReference>
<dbReference type="Gene3D" id="1.10.357.10">
    <property type="entry name" value="Tetracycline Repressor, domain 2"/>
    <property type="match status" value="1"/>
</dbReference>
<feature type="compositionally biased region" description="Basic and acidic residues" evidence="5">
    <location>
        <begin position="12"/>
        <end position="21"/>
    </location>
</feature>
<dbReference type="InterPro" id="IPR041490">
    <property type="entry name" value="KstR2_TetR_C"/>
</dbReference>
<evidence type="ECO:0000256" key="4">
    <source>
        <dbReference type="PROSITE-ProRule" id="PRU00335"/>
    </source>
</evidence>
<dbReference type="OrthoDB" id="9814200at2"/>
<reference evidence="7 8" key="1">
    <citation type="submission" date="2019-06" db="EMBL/GenBank/DDBJ databases">
        <title>New taxonomy in bacterial strain CC-CFT640, isolated from vineyard.</title>
        <authorList>
            <person name="Lin S.-Y."/>
            <person name="Tsai C.-F."/>
            <person name="Young C.-C."/>
        </authorList>
    </citation>
    <scope>NUCLEOTIDE SEQUENCE [LARGE SCALE GENOMIC DNA]</scope>
    <source>
        <strain evidence="7 8">CC-CFT640</strain>
    </source>
</reference>
<dbReference type="InterPro" id="IPR036271">
    <property type="entry name" value="Tet_transcr_reg_TetR-rel_C_sf"/>
</dbReference>
<evidence type="ECO:0000313" key="8">
    <source>
        <dbReference type="Proteomes" id="UP000321638"/>
    </source>
</evidence>
<dbReference type="SUPFAM" id="SSF46689">
    <property type="entry name" value="Homeodomain-like"/>
    <property type="match status" value="1"/>
</dbReference>
<dbReference type="PRINTS" id="PR00455">
    <property type="entry name" value="HTHTETR"/>
</dbReference>
<evidence type="ECO:0000256" key="1">
    <source>
        <dbReference type="ARBA" id="ARBA00023015"/>
    </source>
</evidence>
<dbReference type="PROSITE" id="PS50977">
    <property type="entry name" value="HTH_TETR_2"/>
    <property type="match status" value="1"/>
</dbReference>
<dbReference type="InterPro" id="IPR001647">
    <property type="entry name" value="HTH_TetR"/>
</dbReference>
<comment type="caution">
    <text evidence="7">The sequence shown here is derived from an EMBL/GenBank/DDBJ whole genome shotgun (WGS) entry which is preliminary data.</text>
</comment>
<sequence>MGRVMARHRTAAKAEARRRAPGDAGEAPPLRKSEATRLRILDAAARVFARRGYADTRLSDIAQEAGTFAGSIYYYFESREELVEEVLRLGVTGVFEAVRDKVEALPPGASYREKLTVAMETHLSFTLAENDFATANQRLFAQVPGEIRLRHIHVHRAYGNYWRRLLEGARRAGEIRRDIDLSVLRLQILGAINWTMEWYKPGKRSIEQIANQLATTVFDGVAAA</sequence>
<evidence type="ECO:0000256" key="3">
    <source>
        <dbReference type="ARBA" id="ARBA00023163"/>
    </source>
</evidence>
<evidence type="ECO:0000313" key="7">
    <source>
        <dbReference type="EMBL" id="TXL75402.1"/>
    </source>
</evidence>
<dbReference type="AlphaFoldDB" id="A0A5C8PN04"/>
<keyword evidence="8" id="KW-1185">Reference proteome</keyword>
<dbReference type="EMBL" id="VDUZ01000014">
    <property type="protein sequence ID" value="TXL75402.1"/>
    <property type="molecule type" value="Genomic_DNA"/>
</dbReference>
<keyword evidence="1" id="KW-0805">Transcription regulation</keyword>